<dbReference type="InterPro" id="IPR006638">
    <property type="entry name" value="Elp3/MiaA/NifB-like_rSAM"/>
</dbReference>
<dbReference type="InterPro" id="IPR038135">
    <property type="entry name" value="Methylthiotransferase_N_sf"/>
</dbReference>
<dbReference type="GO" id="GO:0046872">
    <property type="term" value="F:metal ion binding"/>
    <property type="evidence" value="ECO:0007669"/>
    <property type="project" value="UniProtKB-KW"/>
</dbReference>
<comment type="cofactor">
    <cofactor evidence="1">
        <name>[4Fe-4S] cluster</name>
        <dbReference type="ChEBI" id="CHEBI:49883"/>
    </cofactor>
</comment>
<gene>
    <name evidence="10" type="ORF">COS52_03430</name>
</gene>
<dbReference type="SFLD" id="SFLDS00029">
    <property type="entry name" value="Radical_SAM"/>
    <property type="match status" value="1"/>
</dbReference>
<keyword evidence="6" id="KW-0408">Iron</keyword>
<dbReference type="InterPro" id="IPR007197">
    <property type="entry name" value="rSAM"/>
</dbReference>
<feature type="domain" description="Radical SAM core" evidence="9">
    <location>
        <begin position="132"/>
        <end position="366"/>
    </location>
</feature>
<evidence type="ECO:0000256" key="6">
    <source>
        <dbReference type="ARBA" id="ARBA00023004"/>
    </source>
</evidence>
<dbReference type="EMBL" id="PEVA01000147">
    <property type="protein sequence ID" value="PIV08296.1"/>
    <property type="molecule type" value="Genomic_DNA"/>
</dbReference>
<dbReference type="Gene3D" id="3.40.50.12160">
    <property type="entry name" value="Methylthiotransferase, N-terminal domain"/>
    <property type="match status" value="1"/>
</dbReference>
<dbReference type="PANTHER" id="PTHR11918:SF45">
    <property type="entry name" value="THREONYLCARBAMOYLADENOSINE TRNA METHYLTHIOTRANSFERASE"/>
    <property type="match status" value="1"/>
</dbReference>
<dbReference type="Pfam" id="PF04055">
    <property type="entry name" value="Radical_SAM"/>
    <property type="match status" value="1"/>
</dbReference>
<evidence type="ECO:0000256" key="4">
    <source>
        <dbReference type="ARBA" id="ARBA00022691"/>
    </source>
</evidence>
<dbReference type="InterPro" id="IPR005839">
    <property type="entry name" value="Methylthiotransferase"/>
</dbReference>
<organism evidence="10 11">
    <name type="scientific">Candidatus Roizmanbacteria bacterium CG03_land_8_20_14_0_80_39_12</name>
    <dbReference type="NCBI Taxonomy" id="1974847"/>
    <lineage>
        <taxon>Bacteria</taxon>
        <taxon>Candidatus Roizmaniibacteriota</taxon>
    </lineage>
</organism>
<evidence type="ECO:0000259" key="9">
    <source>
        <dbReference type="PROSITE" id="PS51918"/>
    </source>
</evidence>
<name>A0A2M7BS36_9BACT</name>
<evidence type="ECO:0000256" key="3">
    <source>
        <dbReference type="ARBA" id="ARBA00022679"/>
    </source>
</evidence>
<keyword evidence="4" id="KW-0949">S-adenosyl-L-methionine</keyword>
<keyword evidence="7" id="KW-0411">Iron-sulfur</keyword>
<dbReference type="InterPro" id="IPR020612">
    <property type="entry name" value="Methylthiotransferase_CS"/>
</dbReference>
<evidence type="ECO:0000256" key="2">
    <source>
        <dbReference type="ARBA" id="ARBA00022485"/>
    </source>
</evidence>
<protein>
    <submittedName>
        <fullName evidence="10">Uncharacterized protein</fullName>
    </submittedName>
</protein>
<dbReference type="AlphaFoldDB" id="A0A2M7BS36"/>
<dbReference type="InterPro" id="IPR058240">
    <property type="entry name" value="rSAM_sf"/>
</dbReference>
<evidence type="ECO:0000256" key="7">
    <source>
        <dbReference type="ARBA" id="ARBA00023014"/>
    </source>
</evidence>
<reference evidence="11" key="1">
    <citation type="submission" date="2017-09" db="EMBL/GenBank/DDBJ databases">
        <title>Depth-based differentiation of microbial function through sediment-hosted aquifers and enrichment of novel symbionts in the deep terrestrial subsurface.</title>
        <authorList>
            <person name="Probst A.J."/>
            <person name="Ladd B."/>
            <person name="Jarett J.K."/>
            <person name="Geller-Mcgrath D.E."/>
            <person name="Sieber C.M.K."/>
            <person name="Emerson J.B."/>
            <person name="Anantharaman K."/>
            <person name="Thomas B.C."/>
            <person name="Malmstrom R."/>
            <person name="Stieglmeier M."/>
            <person name="Klingl A."/>
            <person name="Woyke T."/>
            <person name="Ryan C.M."/>
            <person name="Banfield J.F."/>
        </authorList>
    </citation>
    <scope>NUCLEOTIDE SEQUENCE [LARGE SCALE GENOMIC DNA]</scope>
</reference>
<dbReference type="GO" id="GO:0035598">
    <property type="term" value="F:tRNA (N(6)-L-threonylcarbamoyladenosine(37)-C(2))-methylthiotransferase activity"/>
    <property type="evidence" value="ECO:0007669"/>
    <property type="project" value="TreeGrafter"/>
</dbReference>
<evidence type="ECO:0000313" key="10">
    <source>
        <dbReference type="EMBL" id="PIV08296.1"/>
    </source>
</evidence>
<dbReference type="SUPFAM" id="SSF102114">
    <property type="entry name" value="Radical SAM enzymes"/>
    <property type="match status" value="1"/>
</dbReference>
<dbReference type="InterPro" id="IPR023404">
    <property type="entry name" value="rSAM_horseshoe"/>
</dbReference>
<proteinExistence type="predicted"/>
<dbReference type="Proteomes" id="UP000230119">
    <property type="component" value="Unassembled WGS sequence"/>
</dbReference>
<accession>A0A2M7BS36</accession>
<evidence type="ECO:0000256" key="5">
    <source>
        <dbReference type="ARBA" id="ARBA00022723"/>
    </source>
</evidence>
<keyword evidence="5" id="KW-0479">Metal-binding</keyword>
<dbReference type="PROSITE" id="PS51918">
    <property type="entry name" value="RADICAL_SAM"/>
    <property type="match status" value="1"/>
</dbReference>
<feature type="domain" description="MTTase N-terminal" evidence="8">
    <location>
        <begin position="3"/>
        <end position="114"/>
    </location>
</feature>
<dbReference type="PANTHER" id="PTHR11918">
    <property type="entry name" value="RADICAL SAM PROTEINS"/>
    <property type="match status" value="1"/>
</dbReference>
<evidence type="ECO:0000313" key="11">
    <source>
        <dbReference type="Proteomes" id="UP000230119"/>
    </source>
</evidence>
<comment type="caution">
    <text evidence="10">The sequence shown here is derived from an EMBL/GenBank/DDBJ whole genome shotgun (WGS) entry which is preliminary data.</text>
</comment>
<sequence length="428" mass="48091">MKKTFQSFVFGCRVNEAERVKIDKELVEAGYTIDLTSPSFLIINTCAITGKAEREAKQLINQLRKRHPEAKIVVTGCSATLWIKYNTEDIKLVDIIVPNSAKSSLVNTLQTLQIDAGPLATCEVAKPAQDKFRRSNRLLVKIQDGCQQYCSYCIVPYLRGLPQSQKIKDIIAYINGFDPLPSEVILSAINTEAFGIGTKESFIDLIKNVLSKTSIPRIGFGSIHPWSLSEEFISFYQRNLAKNPRFVQFFHVPIQSGSQQILGYMRREYKIGEVIAKLNRISSIQPHAFIATDVIVGYLGETDELFEESYTALVNSPISRFHVFRFSNRPHTAAYYQRKTLVEPTAAEKKSRSERLIALSKIKYQRFIETLIGKRFSALTIAQQGTGLRILLSNQLEGILPHKNGLPGQLLHVTMIGAKDGVTICKES</sequence>
<keyword evidence="2" id="KW-0004">4Fe-4S</keyword>
<dbReference type="GO" id="GO:0051539">
    <property type="term" value="F:4 iron, 4 sulfur cluster binding"/>
    <property type="evidence" value="ECO:0007669"/>
    <property type="project" value="UniProtKB-KW"/>
</dbReference>
<dbReference type="Pfam" id="PF00919">
    <property type="entry name" value="UPF0004"/>
    <property type="match status" value="1"/>
</dbReference>
<dbReference type="NCBIfam" id="TIGR00089">
    <property type="entry name" value="MiaB/RimO family radical SAM methylthiotransferase"/>
    <property type="match status" value="1"/>
</dbReference>
<evidence type="ECO:0000259" key="8">
    <source>
        <dbReference type="PROSITE" id="PS51449"/>
    </source>
</evidence>
<dbReference type="Gene3D" id="3.80.30.20">
    <property type="entry name" value="tm_1862 like domain"/>
    <property type="match status" value="1"/>
</dbReference>
<dbReference type="PROSITE" id="PS01278">
    <property type="entry name" value="MTTASE_RADICAL"/>
    <property type="match status" value="1"/>
</dbReference>
<dbReference type="PROSITE" id="PS51449">
    <property type="entry name" value="MTTASE_N"/>
    <property type="match status" value="1"/>
</dbReference>
<evidence type="ECO:0000256" key="1">
    <source>
        <dbReference type="ARBA" id="ARBA00001966"/>
    </source>
</evidence>
<dbReference type="InterPro" id="IPR013848">
    <property type="entry name" value="Methylthiotransferase_N"/>
</dbReference>
<keyword evidence="3" id="KW-0808">Transferase</keyword>
<dbReference type="SMART" id="SM00729">
    <property type="entry name" value="Elp3"/>
    <property type="match status" value="1"/>
</dbReference>